<dbReference type="STRING" id="344612.A1CNJ0"/>
<dbReference type="OrthoDB" id="9981847at2759"/>
<feature type="domain" description="Endo-beta-1,2-glucanase SGL" evidence="1">
    <location>
        <begin position="6"/>
        <end position="403"/>
    </location>
</feature>
<dbReference type="InterPro" id="IPR058773">
    <property type="entry name" value="SGL_GH162"/>
</dbReference>
<dbReference type="eggNOG" id="ENOG502R4GJ">
    <property type="taxonomic scope" value="Eukaryota"/>
</dbReference>
<keyword evidence="3" id="KW-1185">Reference proteome</keyword>
<proteinExistence type="predicted"/>
<dbReference type="VEuPathDB" id="FungiDB:ACLA_019160"/>
<dbReference type="RefSeq" id="XP_001268637.1">
    <property type="nucleotide sequence ID" value="XM_001268636.1"/>
</dbReference>
<dbReference type="Pfam" id="PF26157">
    <property type="entry name" value="SGL_GH162"/>
    <property type="match status" value="1"/>
</dbReference>
<dbReference type="OMA" id="ERVRTCN"/>
<protein>
    <submittedName>
        <fullName evidence="2">GPI anchored protein, putative</fullName>
    </submittedName>
</protein>
<evidence type="ECO:0000313" key="2">
    <source>
        <dbReference type="EMBL" id="EAW07211.1"/>
    </source>
</evidence>
<sequence>MRMTGNPAAAPELAVSIMQTKLQTYLKFNETYPGFGGSLPWFTSTSKDITPTSDWNNRVPALDNGELFWAVYGFIQALENTGSPAHAKLASRWQNWMDYTKTTAAKIFYKGNGQVCAVSSIKNQSLPVDHPDQGYACEGTGRLNDPYEGELFTFWLQFFGGLSDADVAAIWAAKKPQLVSVDYHMGNIGPITVQKGYWFSSHEQWKALEMPYYDVDIVRRVFKNAERVRTCNAVLTNVPGLFASINNITDPATGHVTGYISNTGIPSISFLSKQERDVVTPYGVYPTVLVDKAVGLAWWRNMVVAKKMQNPYGSTEGTRVDGKGVSALVTWDSKITTVTAILGGVTDLVRQKMKADGIYEEFVNSIEEAYVAVFTELKGEDVPLCLPRDDVPDTGLQDFTSCR</sequence>
<evidence type="ECO:0000313" key="3">
    <source>
        <dbReference type="Proteomes" id="UP000006701"/>
    </source>
</evidence>
<gene>
    <name evidence="2" type="ORF">ACLA_019160</name>
</gene>
<dbReference type="GeneID" id="4701477"/>
<dbReference type="AlphaFoldDB" id="A1CNJ0"/>
<dbReference type="Proteomes" id="UP000006701">
    <property type="component" value="Unassembled WGS sequence"/>
</dbReference>
<accession>A1CNJ0</accession>
<name>A1CNJ0_ASPCL</name>
<dbReference type="HOGENOM" id="CLU_027290_0_0_1"/>
<dbReference type="CDD" id="cd24165">
    <property type="entry name" value="TfSGL-like"/>
    <property type="match status" value="1"/>
</dbReference>
<dbReference type="EMBL" id="DS027059">
    <property type="protein sequence ID" value="EAW07211.1"/>
    <property type="molecule type" value="Genomic_DNA"/>
</dbReference>
<reference evidence="2 3" key="1">
    <citation type="journal article" date="2008" name="PLoS Genet.">
        <title>Genomic islands in the pathogenic filamentous fungus Aspergillus fumigatus.</title>
        <authorList>
            <person name="Fedorova N.D."/>
            <person name="Khaldi N."/>
            <person name="Joardar V.S."/>
            <person name="Maiti R."/>
            <person name="Amedeo P."/>
            <person name="Anderson M.J."/>
            <person name="Crabtree J."/>
            <person name="Silva J.C."/>
            <person name="Badger J.H."/>
            <person name="Albarraq A."/>
            <person name="Angiuoli S."/>
            <person name="Bussey H."/>
            <person name="Bowyer P."/>
            <person name="Cotty P.J."/>
            <person name="Dyer P.S."/>
            <person name="Egan A."/>
            <person name="Galens K."/>
            <person name="Fraser-Liggett C.M."/>
            <person name="Haas B.J."/>
            <person name="Inman J.M."/>
            <person name="Kent R."/>
            <person name="Lemieux S."/>
            <person name="Malavazi I."/>
            <person name="Orvis J."/>
            <person name="Roemer T."/>
            <person name="Ronning C.M."/>
            <person name="Sundaram J.P."/>
            <person name="Sutton G."/>
            <person name="Turner G."/>
            <person name="Venter J.C."/>
            <person name="White O.R."/>
            <person name="Whitty B.R."/>
            <person name="Youngman P."/>
            <person name="Wolfe K.H."/>
            <person name="Goldman G.H."/>
            <person name="Wortman J.R."/>
            <person name="Jiang B."/>
            <person name="Denning D.W."/>
            <person name="Nierman W.C."/>
        </authorList>
    </citation>
    <scope>NUCLEOTIDE SEQUENCE [LARGE SCALE GENOMIC DNA]</scope>
    <source>
        <strain evidence="3">ATCC 1007 / CBS 513.65 / DSM 816 / NCTC 3887 / NRRL 1</strain>
    </source>
</reference>
<evidence type="ECO:0000259" key="1">
    <source>
        <dbReference type="Pfam" id="PF26157"/>
    </source>
</evidence>
<organism evidence="2 3">
    <name type="scientific">Aspergillus clavatus (strain ATCC 1007 / CBS 513.65 / DSM 816 / NCTC 3887 / NRRL 1 / QM 1276 / 107)</name>
    <dbReference type="NCBI Taxonomy" id="344612"/>
    <lineage>
        <taxon>Eukaryota</taxon>
        <taxon>Fungi</taxon>
        <taxon>Dikarya</taxon>
        <taxon>Ascomycota</taxon>
        <taxon>Pezizomycotina</taxon>
        <taxon>Eurotiomycetes</taxon>
        <taxon>Eurotiomycetidae</taxon>
        <taxon>Eurotiales</taxon>
        <taxon>Aspergillaceae</taxon>
        <taxon>Aspergillus</taxon>
        <taxon>Aspergillus subgen. Fumigati</taxon>
    </lineage>
</organism>
<dbReference type="KEGG" id="act:ACLA_019160"/>